<name>A0ABN5AIX5_9BACI</name>
<protein>
    <recommendedName>
        <fullName evidence="3">PqqD family protein</fullName>
    </recommendedName>
</protein>
<dbReference type="Pfam" id="PF05402">
    <property type="entry name" value="PqqD"/>
    <property type="match status" value="1"/>
</dbReference>
<evidence type="ECO:0008006" key="3">
    <source>
        <dbReference type="Google" id="ProtNLM"/>
    </source>
</evidence>
<evidence type="ECO:0000313" key="1">
    <source>
        <dbReference type="EMBL" id="ASB90673.1"/>
    </source>
</evidence>
<dbReference type="RefSeq" id="WP_006638985.1">
    <property type="nucleotide sequence ID" value="NZ_BORD01000001.1"/>
</dbReference>
<dbReference type="Proteomes" id="UP000196877">
    <property type="component" value="Chromosome"/>
</dbReference>
<evidence type="ECO:0000313" key="2">
    <source>
        <dbReference type="Proteomes" id="UP000196877"/>
    </source>
</evidence>
<dbReference type="EMBL" id="CP021920">
    <property type="protein sequence ID" value="ASB90673.1"/>
    <property type="molecule type" value="Genomic_DNA"/>
</dbReference>
<reference evidence="1 2" key="1">
    <citation type="submission" date="2017-06" db="EMBL/GenBank/DDBJ databases">
        <title>Genome sequence of Bacillus sonorensis strain SRCM101395.</title>
        <authorList>
            <person name="Cho S.H."/>
        </authorList>
    </citation>
    <scope>NUCLEOTIDE SEQUENCE [LARGE SCALE GENOMIC DNA]</scope>
    <source>
        <strain evidence="1 2">SRCM101395</strain>
    </source>
</reference>
<proteinExistence type="predicted"/>
<sequence length="85" mass="9781">MYKPSRQVKVSTLYGDIILLNTGTGEYLSFNETGQLFWQAIISTKNEEDALQFLVERIDASIDTLKASFYNFRENLIKADLIEKI</sequence>
<dbReference type="GeneID" id="92854981"/>
<accession>A0ABN5AIX5</accession>
<dbReference type="InterPro" id="IPR008792">
    <property type="entry name" value="PQQD"/>
</dbReference>
<organism evidence="1 2">
    <name type="scientific">Bacillus sonorensis</name>
    <dbReference type="NCBI Taxonomy" id="119858"/>
    <lineage>
        <taxon>Bacteria</taxon>
        <taxon>Bacillati</taxon>
        <taxon>Bacillota</taxon>
        <taxon>Bacilli</taxon>
        <taxon>Bacillales</taxon>
        <taxon>Bacillaceae</taxon>
        <taxon>Bacillus</taxon>
    </lineage>
</organism>
<keyword evidence="2" id="KW-1185">Reference proteome</keyword>
<gene>
    <name evidence="1" type="ORF">S101395_04171</name>
</gene>